<keyword evidence="1" id="KW-0812">Transmembrane</keyword>
<keyword evidence="1" id="KW-1133">Transmembrane helix</keyword>
<reference evidence="2 3" key="1">
    <citation type="submission" date="2019-06" db="EMBL/GenBank/DDBJ databases">
        <title>WGS assembly of Gossypium darwinii.</title>
        <authorList>
            <person name="Chen Z.J."/>
            <person name="Sreedasyam A."/>
            <person name="Ando A."/>
            <person name="Song Q."/>
            <person name="De L."/>
            <person name="Hulse-Kemp A."/>
            <person name="Ding M."/>
            <person name="Ye W."/>
            <person name="Kirkbride R."/>
            <person name="Jenkins J."/>
            <person name="Plott C."/>
            <person name="Lovell J."/>
            <person name="Lin Y.-M."/>
            <person name="Vaughn R."/>
            <person name="Liu B."/>
            <person name="Li W."/>
            <person name="Simpson S."/>
            <person name="Scheffler B."/>
            <person name="Saski C."/>
            <person name="Grover C."/>
            <person name="Hu G."/>
            <person name="Conover J."/>
            <person name="Carlson J."/>
            <person name="Shu S."/>
            <person name="Boston L."/>
            <person name="Williams M."/>
            <person name="Peterson D."/>
            <person name="Mcgee K."/>
            <person name="Jones D."/>
            <person name="Wendel J."/>
            <person name="Stelly D."/>
            <person name="Grimwood J."/>
            <person name="Schmutz J."/>
        </authorList>
    </citation>
    <scope>NUCLEOTIDE SEQUENCE [LARGE SCALE GENOMIC DNA]</scope>
    <source>
        <strain evidence="2">1808015.09</strain>
    </source>
</reference>
<keyword evidence="3" id="KW-1185">Reference proteome</keyword>
<evidence type="ECO:0000313" key="3">
    <source>
        <dbReference type="Proteomes" id="UP000323506"/>
    </source>
</evidence>
<dbReference type="Proteomes" id="UP000323506">
    <property type="component" value="Chromosome A10"/>
</dbReference>
<evidence type="ECO:0000256" key="1">
    <source>
        <dbReference type="SAM" id="Phobius"/>
    </source>
</evidence>
<sequence length="112" mass="12585">MTTKERQQGYAAQVGEGAFGSVANRCIGLVSGRLTISQPEYGFRNWFCKQAPVSLIRSRRFEAGFGSFIFMNLFYPLFWYGLVVALGFSPRLDHRLGVKGGPDDPRLFRSLV</sequence>
<dbReference type="EMBL" id="CM017697">
    <property type="protein sequence ID" value="TYG97780.1"/>
    <property type="molecule type" value="Genomic_DNA"/>
</dbReference>
<protein>
    <submittedName>
        <fullName evidence="2">Uncharacterized protein</fullName>
    </submittedName>
</protein>
<evidence type="ECO:0000313" key="2">
    <source>
        <dbReference type="EMBL" id="TYG97780.1"/>
    </source>
</evidence>
<keyword evidence="1" id="KW-0472">Membrane</keyword>
<name>A0A5D2EWG0_GOSDA</name>
<proteinExistence type="predicted"/>
<gene>
    <name evidence="2" type="ORF">ES288_A10G065100v1</name>
</gene>
<dbReference type="AlphaFoldDB" id="A0A5D2EWG0"/>
<accession>A0A5D2EWG0</accession>
<feature type="transmembrane region" description="Helical" evidence="1">
    <location>
        <begin position="65"/>
        <end position="88"/>
    </location>
</feature>
<organism evidence="2 3">
    <name type="scientific">Gossypium darwinii</name>
    <name type="common">Darwin's cotton</name>
    <name type="synonym">Gossypium barbadense var. darwinii</name>
    <dbReference type="NCBI Taxonomy" id="34276"/>
    <lineage>
        <taxon>Eukaryota</taxon>
        <taxon>Viridiplantae</taxon>
        <taxon>Streptophyta</taxon>
        <taxon>Embryophyta</taxon>
        <taxon>Tracheophyta</taxon>
        <taxon>Spermatophyta</taxon>
        <taxon>Magnoliopsida</taxon>
        <taxon>eudicotyledons</taxon>
        <taxon>Gunneridae</taxon>
        <taxon>Pentapetalae</taxon>
        <taxon>rosids</taxon>
        <taxon>malvids</taxon>
        <taxon>Malvales</taxon>
        <taxon>Malvaceae</taxon>
        <taxon>Malvoideae</taxon>
        <taxon>Gossypium</taxon>
    </lineage>
</organism>